<keyword evidence="3" id="KW-1003">Cell membrane</keyword>
<feature type="transmembrane region" description="Helical" evidence="7">
    <location>
        <begin position="152"/>
        <end position="172"/>
    </location>
</feature>
<evidence type="ECO:0000256" key="2">
    <source>
        <dbReference type="ARBA" id="ARBA00022448"/>
    </source>
</evidence>
<feature type="transmembrane region" description="Helical" evidence="7">
    <location>
        <begin position="94"/>
        <end position="112"/>
    </location>
</feature>
<evidence type="ECO:0000313" key="9">
    <source>
        <dbReference type="Proteomes" id="UP000659388"/>
    </source>
</evidence>
<keyword evidence="5 7" id="KW-1133">Transmembrane helix</keyword>
<feature type="transmembrane region" description="Helical" evidence="7">
    <location>
        <begin position="248"/>
        <end position="270"/>
    </location>
</feature>
<dbReference type="RefSeq" id="WP_202243537.1">
    <property type="nucleotide sequence ID" value="NZ_JAESIY010000003.1"/>
</dbReference>
<dbReference type="SUPFAM" id="SSF103473">
    <property type="entry name" value="MFS general substrate transporter"/>
    <property type="match status" value="1"/>
</dbReference>
<feature type="transmembrane region" description="Helical" evidence="7">
    <location>
        <begin position="184"/>
        <end position="203"/>
    </location>
</feature>
<dbReference type="InterPro" id="IPR036259">
    <property type="entry name" value="MFS_trans_sf"/>
</dbReference>
<feature type="transmembrane region" description="Helical" evidence="7">
    <location>
        <begin position="384"/>
        <end position="407"/>
    </location>
</feature>
<keyword evidence="9" id="KW-1185">Reference proteome</keyword>
<feature type="transmembrane region" description="Helical" evidence="7">
    <location>
        <begin position="118"/>
        <end position="140"/>
    </location>
</feature>
<feature type="transmembrane region" description="Helical" evidence="7">
    <location>
        <begin position="326"/>
        <end position="348"/>
    </location>
</feature>
<sequence length="543" mass="61371">MPSFQYQKNSYMAKANHQIFRSWVPNWLAVVAIFLTLVPVAAVLGIYMGGVGSAASYYGVDSTDVRYSVVVFYLAIAAAFPLERNFFNRFASKPYLVGCSIIFVIINLILYNSNSFGLLLFFRFVGGMLSLGFIGMMFSLIFQQFHAQRSRVLGYATFYATLLSTAPLSQLLDAFVFNKYDFNAIFLLKIYSVIPGMILLCLVLRNDIDFRKEGKISLKTVDWASFVLYSSSLLLLAYILLYGQYYHWFYSMRIIICCIAFIFIFTLNIVRQLRLKNPYIDLAIFKQRNFRIGMLLLIAFYFSKGDTSVLYGFFANSLHLDAYHQSYIMIVNAFGIIAGAALAARFILVKTRIRLIWLAGFGSLLAFHLLSLRVISHQAETFDILLPLFLLGFGNGILILSIVIFYVTAVPEKIAFSASVTGVAFRFATFTASMAMVSFMGLRQEKIHYNSFSEDITATNTLSMQRLQGYQMALTHGGASRLQSTQGAKKLLGKAVAKQSNLLYARDYYIYMSIFIALIMLAIAVIPRFHYHLRKIGAKLIPV</sequence>
<evidence type="ECO:0000256" key="1">
    <source>
        <dbReference type="ARBA" id="ARBA00004651"/>
    </source>
</evidence>
<dbReference type="EMBL" id="JAESIY010000003">
    <property type="protein sequence ID" value="MBL3655859.1"/>
    <property type="molecule type" value="Genomic_DNA"/>
</dbReference>
<accession>A0A937F752</accession>
<feature type="transmembrane region" description="Helical" evidence="7">
    <location>
        <begin position="414"/>
        <end position="442"/>
    </location>
</feature>
<feature type="transmembrane region" description="Helical" evidence="7">
    <location>
        <begin position="223"/>
        <end position="242"/>
    </location>
</feature>
<proteinExistence type="predicted"/>
<keyword evidence="4 7" id="KW-0812">Transmembrane</keyword>
<dbReference type="AlphaFoldDB" id="A0A937F752"/>
<feature type="transmembrane region" description="Helical" evidence="7">
    <location>
        <begin position="355"/>
        <end position="372"/>
    </location>
</feature>
<feature type="transmembrane region" description="Helical" evidence="7">
    <location>
        <begin position="290"/>
        <end position="314"/>
    </location>
</feature>
<feature type="transmembrane region" description="Helical" evidence="7">
    <location>
        <begin position="27"/>
        <end position="50"/>
    </location>
</feature>
<evidence type="ECO:0000313" key="8">
    <source>
        <dbReference type="EMBL" id="MBL3655859.1"/>
    </source>
</evidence>
<comment type="caution">
    <text evidence="8">The sequence shown here is derived from an EMBL/GenBank/DDBJ whole genome shotgun (WGS) entry which is preliminary data.</text>
</comment>
<organism evidence="8 9">
    <name type="scientific">Fulvivirga sediminis</name>
    <dbReference type="NCBI Taxonomy" id="2803949"/>
    <lineage>
        <taxon>Bacteria</taxon>
        <taxon>Pseudomonadati</taxon>
        <taxon>Bacteroidota</taxon>
        <taxon>Cytophagia</taxon>
        <taxon>Cytophagales</taxon>
        <taxon>Fulvivirgaceae</taxon>
        <taxon>Fulvivirga</taxon>
    </lineage>
</organism>
<keyword evidence="6 7" id="KW-0472">Membrane</keyword>
<evidence type="ECO:0008006" key="10">
    <source>
        <dbReference type="Google" id="ProtNLM"/>
    </source>
</evidence>
<name>A0A937F752_9BACT</name>
<comment type="subcellular location">
    <subcellularLocation>
        <location evidence="1">Cell membrane</location>
        <topology evidence="1">Multi-pass membrane protein</topology>
    </subcellularLocation>
</comment>
<evidence type="ECO:0000256" key="7">
    <source>
        <dbReference type="SAM" id="Phobius"/>
    </source>
</evidence>
<feature type="transmembrane region" description="Helical" evidence="7">
    <location>
        <begin position="65"/>
        <end position="82"/>
    </location>
</feature>
<evidence type="ECO:0000256" key="4">
    <source>
        <dbReference type="ARBA" id="ARBA00022692"/>
    </source>
</evidence>
<keyword evidence="2" id="KW-0813">Transport</keyword>
<evidence type="ECO:0000256" key="3">
    <source>
        <dbReference type="ARBA" id="ARBA00022475"/>
    </source>
</evidence>
<feature type="transmembrane region" description="Helical" evidence="7">
    <location>
        <begin position="508"/>
        <end position="526"/>
    </location>
</feature>
<evidence type="ECO:0000256" key="5">
    <source>
        <dbReference type="ARBA" id="ARBA00022989"/>
    </source>
</evidence>
<dbReference type="Proteomes" id="UP000659388">
    <property type="component" value="Unassembled WGS sequence"/>
</dbReference>
<dbReference type="Gene3D" id="1.20.1250.20">
    <property type="entry name" value="MFS general substrate transporter like domains"/>
    <property type="match status" value="1"/>
</dbReference>
<reference evidence="8" key="1">
    <citation type="submission" date="2021-01" db="EMBL/GenBank/DDBJ databases">
        <title>Fulvivirga kasyanovii gen. nov., sp nov., a novel member of the phylum Bacteroidetes isolated from seawater in a mussel farm.</title>
        <authorList>
            <person name="Zhao L.-H."/>
            <person name="Wang Z.-J."/>
        </authorList>
    </citation>
    <scope>NUCLEOTIDE SEQUENCE</scope>
    <source>
        <strain evidence="8">2943</strain>
    </source>
</reference>
<dbReference type="PANTHER" id="PTHR42718:SF46">
    <property type="entry name" value="BLR6921 PROTEIN"/>
    <property type="match status" value="1"/>
</dbReference>
<evidence type="ECO:0000256" key="6">
    <source>
        <dbReference type="ARBA" id="ARBA00023136"/>
    </source>
</evidence>
<dbReference type="GO" id="GO:0005886">
    <property type="term" value="C:plasma membrane"/>
    <property type="evidence" value="ECO:0007669"/>
    <property type="project" value="UniProtKB-SubCell"/>
</dbReference>
<gene>
    <name evidence="8" type="ORF">JL102_06940</name>
</gene>
<dbReference type="PANTHER" id="PTHR42718">
    <property type="entry name" value="MAJOR FACILITATOR SUPERFAMILY MULTIDRUG TRANSPORTER MFSC"/>
    <property type="match status" value="1"/>
</dbReference>
<protein>
    <recommendedName>
        <fullName evidence="10">MFS transporter</fullName>
    </recommendedName>
</protein>